<dbReference type="EMBL" id="RPFW01000002">
    <property type="protein sequence ID" value="TVZ05490.1"/>
    <property type="molecule type" value="Genomic_DNA"/>
</dbReference>
<evidence type="ECO:0000313" key="3">
    <source>
        <dbReference type="Proteomes" id="UP000460272"/>
    </source>
</evidence>
<dbReference type="InterPro" id="IPR018490">
    <property type="entry name" value="cNMP-bd_dom_sf"/>
</dbReference>
<dbReference type="OrthoDB" id="41390at2"/>
<protein>
    <submittedName>
        <fullName evidence="2">Cyclic nucleotide-binding domain-containing protein</fullName>
    </submittedName>
</protein>
<dbReference type="InterPro" id="IPR000595">
    <property type="entry name" value="cNMP-bd_dom"/>
</dbReference>
<dbReference type="CDD" id="cd00038">
    <property type="entry name" value="CAP_ED"/>
    <property type="match status" value="1"/>
</dbReference>
<dbReference type="Pfam" id="PF00027">
    <property type="entry name" value="cNMP_binding"/>
    <property type="match status" value="1"/>
</dbReference>
<dbReference type="Proteomes" id="UP000460272">
    <property type="component" value="Unassembled WGS sequence"/>
</dbReference>
<dbReference type="PROSITE" id="PS50042">
    <property type="entry name" value="CNMP_BINDING_3"/>
    <property type="match status" value="1"/>
</dbReference>
<evidence type="ECO:0000313" key="2">
    <source>
        <dbReference type="EMBL" id="TVZ05490.1"/>
    </source>
</evidence>
<proteinExistence type="predicted"/>
<sequence length="339" mass="36331">MRYESTVTSLSWIPSEAVTGSTKAAFEGGIAHYDQPPPGEIGHQAADGDVLALQAADRFRFANVLSAWIETDDDGRITAAGYDGDSRGLMGATTVKVGAARRTFQAIALPDLRRETEHGDGWVRFTQTTGGKTGVPAPRRVAHPPFVQWQAPTVWTTLTLTLHASGQVEIGAPGASRFPRHWVYDNDGKLARKSGLTDFNEWYRKSFGKHTPWGEEDSSAMVVAVESALERSLSVELMHGAGKPRIASYPAGATLLRQGATGTEVFLVLDGVVRVERNGEPLADYGPGAMLGERAHLEGGVRTASIVAVTPCKVASVDGAQLERSALAELSGMHRREEA</sequence>
<organism evidence="2 3">
    <name type="scientific">Trebonia kvetii</name>
    <dbReference type="NCBI Taxonomy" id="2480626"/>
    <lineage>
        <taxon>Bacteria</taxon>
        <taxon>Bacillati</taxon>
        <taxon>Actinomycetota</taxon>
        <taxon>Actinomycetes</taxon>
        <taxon>Streptosporangiales</taxon>
        <taxon>Treboniaceae</taxon>
        <taxon>Trebonia</taxon>
    </lineage>
</organism>
<dbReference type="Gene3D" id="2.60.120.10">
    <property type="entry name" value="Jelly Rolls"/>
    <property type="match status" value="1"/>
</dbReference>
<gene>
    <name evidence="2" type="ORF">EAS64_13205</name>
</gene>
<dbReference type="InterPro" id="IPR014710">
    <property type="entry name" value="RmlC-like_jellyroll"/>
</dbReference>
<accession>A0A6P2C2U6</accession>
<dbReference type="SUPFAM" id="SSF51206">
    <property type="entry name" value="cAMP-binding domain-like"/>
    <property type="match status" value="1"/>
</dbReference>
<dbReference type="AlphaFoldDB" id="A0A6P2C2U6"/>
<comment type="caution">
    <text evidence="2">The sequence shown here is derived from an EMBL/GenBank/DDBJ whole genome shotgun (WGS) entry which is preliminary data.</text>
</comment>
<keyword evidence="3" id="KW-1185">Reference proteome</keyword>
<dbReference type="RefSeq" id="WP_145853191.1">
    <property type="nucleotide sequence ID" value="NZ_RPFW01000002.1"/>
</dbReference>
<name>A0A6P2C2U6_9ACTN</name>
<dbReference type="SMART" id="SM00100">
    <property type="entry name" value="cNMP"/>
    <property type="match status" value="1"/>
</dbReference>
<evidence type="ECO:0000259" key="1">
    <source>
        <dbReference type="PROSITE" id="PS50042"/>
    </source>
</evidence>
<reference evidence="2 3" key="1">
    <citation type="submission" date="2018-11" db="EMBL/GenBank/DDBJ databases">
        <title>Trebonia kvetii gen.nov., sp.nov., a novel acidophilic actinobacterium, and proposal of the new actinobacterial family Treboniaceae fam. nov.</title>
        <authorList>
            <person name="Rapoport D."/>
            <person name="Sagova-Mareckova M."/>
            <person name="Sedlacek I."/>
            <person name="Provaznik J."/>
            <person name="Kralova S."/>
            <person name="Pavlinic D."/>
            <person name="Benes V."/>
            <person name="Kopecky J."/>
        </authorList>
    </citation>
    <scope>NUCLEOTIDE SEQUENCE [LARGE SCALE GENOMIC DNA]</scope>
    <source>
        <strain evidence="2 3">15Tr583</strain>
    </source>
</reference>
<feature type="domain" description="Cyclic nucleotide-binding" evidence="1">
    <location>
        <begin position="249"/>
        <end position="324"/>
    </location>
</feature>